<evidence type="ECO:0000313" key="1">
    <source>
        <dbReference type="EMBL" id="GFS50282.1"/>
    </source>
</evidence>
<keyword evidence="2" id="KW-1185">Reference proteome</keyword>
<gene>
    <name evidence="1" type="ORF">TNIN_96751</name>
</gene>
<accession>A0A8X6IL68</accession>
<reference evidence="1" key="1">
    <citation type="submission" date="2020-08" db="EMBL/GenBank/DDBJ databases">
        <title>Multicomponent nature underlies the extraordinary mechanical properties of spider dragline silk.</title>
        <authorList>
            <person name="Kono N."/>
            <person name="Nakamura H."/>
            <person name="Mori M."/>
            <person name="Yoshida Y."/>
            <person name="Ohtoshi R."/>
            <person name="Malay A.D."/>
            <person name="Moran D.A.P."/>
            <person name="Tomita M."/>
            <person name="Numata K."/>
            <person name="Arakawa K."/>
        </authorList>
    </citation>
    <scope>NUCLEOTIDE SEQUENCE</scope>
</reference>
<dbReference type="EMBL" id="BMAV01026429">
    <property type="protein sequence ID" value="GFS50282.1"/>
    <property type="molecule type" value="Genomic_DNA"/>
</dbReference>
<sequence length="97" mass="10800">MGCFVCKWEGGRRVFFLWYRMGADRSNKTALARNGATEIAANIDKSAECRPTDFITTLVTSQVDNRLGGPSCNCRAVVFVLEYLGMSLCKNSDLSFF</sequence>
<proteinExistence type="predicted"/>
<protein>
    <submittedName>
        <fullName evidence="1">Uncharacterized protein</fullName>
    </submittedName>
</protein>
<evidence type="ECO:0000313" key="2">
    <source>
        <dbReference type="Proteomes" id="UP000886998"/>
    </source>
</evidence>
<comment type="caution">
    <text evidence="1">The sequence shown here is derived from an EMBL/GenBank/DDBJ whole genome shotgun (WGS) entry which is preliminary data.</text>
</comment>
<organism evidence="1 2">
    <name type="scientific">Trichonephila inaurata madagascariensis</name>
    <dbReference type="NCBI Taxonomy" id="2747483"/>
    <lineage>
        <taxon>Eukaryota</taxon>
        <taxon>Metazoa</taxon>
        <taxon>Ecdysozoa</taxon>
        <taxon>Arthropoda</taxon>
        <taxon>Chelicerata</taxon>
        <taxon>Arachnida</taxon>
        <taxon>Araneae</taxon>
        <taxon>Araneomorphae</taxon>
        <taxon>Entelegynae</taxon>
        <taxon>Araneoidea</taxon>
        <taxon>Nephilidae</taxon>
        <taxon>Trichonephila</taxon>
        <taxon>Trichonephila inaurata</taxon>
    </lineage>
</organism>
<name>A0A8X6IL68_9ARAC</name>
<dbReference type="Proteomes" id="UP000886998">
    <property type="component" value="Unassembled WGS sequence"/>
</dbReference>
<dbReference type="AlphaFoldDB" id="A0A8X6IL68"/>